<evidence type="ECO:0000313" key="2">
    <source>
        <dbReference type="EMBL" id="VVJ16959.1"/>
    </source>
</evidence>
<gene>
    <name evidence="2" type="ORF">AA23TX_01980</name>
</gene>
<reference evidence="2 3" key="1">
    <citation type="submission" date="2019-09" db="EMBL/GenBank/DDBJ databases">
        <authorList>
            <person name="Leyn A S."/>
        </authorList>
    </citation>
    <scope>NUCLEOTIDE SEQUENCE [LARGE SCALE GENOMIC DNA]</scope>
    <source>
        <strain evidence="2">AA231_1</strain>
    </source>
</reference>
<evidence type="ECO:0000256" key="1">
    <source>
        <dbReference type="SAM" id="MobiDB-lite"/>
    </source>
</evidence>
<name>A0A6I8LP72_9PSEU</name>
<dbReference type="AlphaFoldDB" id="A0A6I8LP72"/>
<evidence type="ECO:0000313" key="3">
    <source>
        <dbReference type="Proteomes" id="UP000399805"/>
    </source>
</evidence>
<dbReference type="EMBL" id="CABVGP010000001">
    <property type="protein sequence ID" value="VVJ16959.1"/>
    <property type="molecule type" value="Genomic_DNA"/>
</dbReference>
<organism evidence="2 3">
    <name type="scientific">Amycolatopsis camponoti</name>
    <dbReference type="NCBI Taxonomy" id="2606593"/>
    <lineage>
        <taxon>Bacteria</taxon>
        <taxon>Bacillati</taxon>
        <taxon>Actinomycetota</taxon>
        <taxon>Actinomycetes</taxon>
        <taxon>Pseudonocardiales</taxon>
        <taxon>Pseudonocardiaceae</taxon>
        <taxon>Amycolatopsis</taxon>
    </lineage>
</organism>
<protein>
    <submittedName>
        <fullName evidence="2">Uncharacterized protein</fullName>
    </submittedName>
</protein>
<keyword evidence="3" id="KW-1185">Reference proteome</keyword>
<feature type="region of interest" description="Disordered" evidence="1">
    <location>
        <begin position="1"/>
        <end position="35"/>
    </location>
</feature>
<proteinExistence type="predicted"/>
<sequence>MRWREASTGPGSFFEGLRPGDRGAAGGPGSLGLISRDRRRDSRVWRRISRG</sequence>
<accession>A0A6I8LP72</accession>
<dbReference type="Proteomes" id="UP000399805">
    <property type="component" value="Unassembled WGS sequence"/>
</dbReference>